<comment type="pathway">
    <text evidence="3">Protein modification; protein ubiquitination.</text>
</comment>
<name>A0AAV8DR76_9POAL</name>
<evidence type="ECO:0000256" key="14">
    <source>
        <dbReference type="SAM" id="MobiDB-lite"/>
    </source>
</evidence>
<feature type="domain" description="RING-type" evidence="16">
    <location>
        <begin position="155"/>
        <end position="197"/>
    </location>
</feature>
<evidence type="ECO:0000256" key="3">
    <source>
        <dbReference type="ARBA" id="ARBA00004906"/>
    </source>
</evidence>
<keyword evidence="12 15" id="KW-0472">Membrane</keyword>
<dbReference type="GO" id="GO:0016020">
    <property type="term" value="C:membrane"/>
    <property type="evidence" value="ECO:0007669"/>
    <property type="project" value="UniProtKB-SubCell"/>
</dbReference>
<dbReference type="Gene3D" id="3.30.40.10">
    <property type="entry name" value="Zinc/RING finger domain, C3HC4 (zinc finger)"/>
    <property type="match status" value="1"/>
</dbReference>
<dbReference type="InterPro" id="IPR044600">
    <property type="entry name" value="ATL1/ATL16-like"/>
</dbReference>
<dbReference type="AlphaFoldDB" id="A0AAV8DR76"/>
<sequence>MSGNNSFPQAPQPPPPTSPLPPTSTVVPFNPMNNTNGTSTTINFNPYYYNQGSSSNGGATTYTRFFFVAITCLCLVASFVLFLHLYLRYVRRRHLQHHRRQTANIFRLTTFAHERSNSPRAGLDRAAISSIPSFQYQKEARSRNGTVSMSGAEECAVCLSLLEEGEVARMLPACRHVFHVACIDKWLTSSASCPVCRADVQPQMQVQGQSRSQSRSLSRSQSAVGEAADAPVQDQSSAKEEAQAGGSVSTRLSSSFRRMLSGNRSSRRVQDDAMVEDLERGNGANSND</sequence>
<evidence type="ECO:0000256" key="1">
    <source>
        <dbReference type="ARBA" id="ARBA00000900"/>
    </source>
</evidence>
<feature type="compositionally biased region" description="Polar residues" evidence="14">
    <location>
        <begin position="246"/>
        <end position="256"/>
    </location>
</feature>
<evidence type="ECO:0000256" key="11">
    <source>
        <dbReference type="ARBA" id="ARBA00022989"/>
    </source>
</evidence>
<dbReference type="Pfam" id="PF13639">
    <property type="entry name" value="zf-RING_2"/>
    <property type="match status" value="1"/>
</dbReference>
<dbReference type="SMART" id="SM00184">
    <property type="entry name" value="RING"/>
    <property type="match status" value="1"/>
</dbReference>
<evidence type="ECO:0000256" key="15">
    <source>
        <dbReference type="SAM" id="Phobius"/>
    </source>
</evidence>
<keyword evidence="18" id="KW-1185">Reference proteome</keyword>
<evidence type="ECO:0000256" key="2">
    <source>
        <dbReference type="ARBA" id="ARBA00004167"/>
    </source>
</evidence>
<evidence type="ECO:0000256" key="13">
    <source>
        <dbReference type="PROSITE-ProRule" id="PRU00175"/>
    </source>
</evidence>
<dbReference type="FunFam" id="3.30.40.10:FF:000187">
    <property type="entry name" value="E3 ubiquitin-protein ligase ATL6"/>
    <property type="match status" value="1"/>
</dbReference>
<evidence type="ECO:0000313" key="18">
    <source>
        <dbReference type="Proteomes" id="UP001140206"/>
    </source>
</evidence>
<dbReference type="PROSITE" id="PS50089">
    <property type="entry name" value="ZF_RING_2"/>
    <property type="match status" value="1"/>
</dbReference>
<comment type="subcellular location">
    <subcellularLocation>
        <location evidence="2">Membrane</location>
        <topology evidence="2">Single-pass membrane protein</topology>
    </subcellularLocation>
</comment>
<dbReference type="Proteomes" id="UP001140206">
    <property type="component" value="Chromosome 3"/>
</dbReference>
<evidence type="ECO:0000256" key="7">
    <source>
        <dbReference type="ARBA" id="ARBA00022723"/>
    </source>
</evidence>
<feature type="compositionally biased region" description="Low complexity" evidence="14">
    <location>
        <begin position="204"/>
        <end position="222"/>
    </location>
</feature>
<evidence type="ECO:0000256" key="4">
    <source>
        <dbReference type="ARBA" id="ARBA00012483"/>
    </source>
</evidence>
<keyword evidence="9" id="KW-0833">Ubl conjugation pathway</keyword>
<proteinExistence type="predicted"/>
<dbReference type="PANTHER" id="PTHR46913:SF1">
    <property type="entry name" value="RING-H2 FINGER PROTEIN ATL16"/>
    <property type="match status" value="1"/>
</dbReference>
<evidence type="ECO:0000256" key="8">
    <source>
        <dbReference type="ARBA" id="ARBA00022771"/>
    </source>
</evidence>
<dbReference type="GO" id="GO:0016567">
    <property type="term" value="P:protein ubiquitination"/>
    <property type="evidence" value="ECO:0007669"/>
    <property type="project" value="InterPro"/>
</dbReference>
<dbReference type="GO" id="GO:0008270">
    <property type="term" value="F:zinc ion binding"/>
    <property type="evidence" value="ECO:0007669"/>
    <property type="project" value="UniProtKB-KW"/>
</dbReference>
<evidence type="ECO:0000256" key="10">
    <source>
        <dbReference type="ARBA" id="ARBA00022833"/>
    </source>
</evidence>
<dbReference type="InterPro" id="IPR013083">
    <property type="entry name" value="Znf_RING/FYVE/PHD"/>
</dbReference>
<feature type="region of interest" description="Disordered" evidence="14">
    <location>
        <begin position="204"/>
        <end position="288"/>
    </location>
</feature>
<dbReference type="CDD" id="cd16461">
    <property type="entry name" value="RING-H2_EL5-like"/>
    <property type="match status" value="1"/>
</dbReference>
<comment type="caution">
    <text evidence="17">The sequence shown here is derived from an EMBL/GenBank/DDBJ whole genome shotgun (WGS) entry which is preliminary data.</text>
</comment>
<keyword evidence="10" id="KW-0862">Zinc</keyword>
<dbReference type="EMBL" id="JAMFTS010000003">
    <property type="protein sequence ID" value="KAJ4771217.1"/>
    <property type="molecule type" value="Genomic_DNA"/>
</dbReference>
<dbReference type="GO" id="GO:0061630">
    <property type="term" value="F:ubiquitin protein ligase activity"/>
    <property type="evidence" value="ECO:0007669"/>
    <property type="project" value="UniProtKB-EC"/>
</dbReference>
<reference evidence="17" key="1">
    <citation type="submission" date="2022-08" db="EMBL/GenBank/DDBJ databases">
        <authorList>
            <person name="Marques A."/>
        </authorList>
    </citation>
    <scope>NUCLEOTIDE SEQUENCE</scope>
    <source>
        <strain evidence="17">RhyPub2mFocal</strain>
        <tissue evidence="17">Leaves</tissue>
    </source>
</reference>
<accession>A0AAV8DR76</accession>
<keyword evidence="11 15" id="KW-1133">Transmembrane helix</keyword>
<gene>
    <name evidence="17" type="ORF">LUZ62_055474</name>
</gene>
<keyword evidence="5" id="KW-0808">Transferase</keyword>
<organism evidence="17 18">
    <name type="scientific">Rhynchospora pubera</name>
    <dbReference type="NCBI Taxonomy" id="906938"/>
    <lineage>
        <taxon>Eukaryota</taxon>
        <taxon>Viridiplantae</taxon>
        <taxon>Streptophyta</taxon>
        <taxon>Embryophyta</taxon>
        <taxon>Tracheophyta</taxon>
        <taxon>Spermatophyta</taxon>
        <taxon>Magnoliopsida</taxon>
        <taxon>Liliopsida</taxon>
        <taxon>Poales</taxon>
        <taxon>Cyperaceae</taxon>
        <taxon>Cyperoideae</taxon>
        <taxon>Rhynchosporeae</taxon>
        <taxon>Rhynchospora</taxon>
    </lineage>
</organism>
<evidence type="ECO:0000313" key="17">
    <source>
        <dbReference type="EMBL" id="KAJ4771217.1"/>
    </source>
</evidence>
<dbReference type="PANTHER" id="PTHR46913">
    <property type="entry name" value="RING-H2 FINGER PROTEIN ATL16"/>
    <property type="match status" value="1"/>
</dbReference>
<dbReference type="EC" id="2.3.2.27" evidence="4"/>
<feature type="region of interest" description="Disordered" evidence="14">
    <location>
        <begin position="1"/>
        <end position="26"/>
    </location>
</feature>
<keyword evidence="8 13" id="KW-0863">Zinc-finger</keyword>
<evidence type="ECO:0000256" key="9">
    <source>
        <dbReference type="ARBA" id="ARBA00022786"/>
    </source>
</evidence>
<dbReference type="InterPro" id="IPR001841">
    <property type="entry name" value="Znf_RING"/>
</dbReference>
<protein>
    <recommendedName>
        <fullName evidence="4">RING-type E3 ubiquitin transferase</fullName>
        <ecNumber evidence="4">2.3.2.27</ecNumber>
    </recommendedName>
</protein>
<feature type="transmembrane region" description="Helical" evidence="15">
    <location>
        <begin position="65"/>
        <end position="87"/>
    </location>
</feature>
<feature type="compositionally biased region" description="Pro residues" evidence="14">
    <location>
        <begin position="10"/>
        <end position="22"/>
    </location>
</feature>
<comment type="catalytic activity">
    <reaction evidence="1">
        <text>S-ubiquitinyl-[E2 ubiquitin-conjugating enzyme]-L-cysteine + [acceptor protein]-L-lysine = [E2 ubiquitin-conjugating enzyme]-L-cysteine + N(6)-ubiquitinyl-[acceptor protein]-L-lysine.</text>
        <dbReference type="EC" id="2.3.2.27"/>
    </reaction>
</comment>
<keyword evidence="7" id="KW-0479">Metal-binding</keyword>
<evidence type="ECO:0000256" key="6">
    <source>
        <dbReference type="ARBA" id="ARBA00022692"/>
    </source>
</evidence>
<keyword evidence="6 15" id="KW-0812">Transmembrane</keyword>
<evidence type="ECO:0000256" key="12">
    <source>
        <dbReference type="ARBA" id="ARBA00023136"/>
    </source>
</evidence>
<dbReference type="SUPFAM" id="SSF57850">
    <property type="entry name" value="RING/U-box"/>
    <property type="match status" value="1"/>
</dbReference>
<evidence type="ECO:0000256" key="5">
    <source>
        <dbReference type="ARBA" id="ARBA00022679"/>
    </source>
</evidence>
<evidence type="ECO:0000259" key="16">
    <source>
        <dbReference type="PROSITE" id="PS50089"/>
    </source>
</evidence>